<feature type="binding site" evidence="2">
    <location>
        <position position="201"/>
    </location>
    <ligand>
        <name>S-adenosyl-L-methionine</name>
        <dbReference type="ChEBI" id="CHEBI:59789"/>
    </ligand>
</feature>
<dbReference type="InterPro" id="IPR029063">
    <property type="entry name" value="SAM-dependent_MTases_sf"/>
</dbReference>
<dbReference type="AlphaFoldDB" id="A0A8B3FML0"/>
<dbReference type="InterPro" id="IPR016718">
    <property type="entry name" value="rRNA_m1G-MeTrfase_A_prd"/>
</dbReference>
<dbReference type="OrthoDB" id="108476at2"/>
<dbReference type="PIRSF" id="PIRSF018249">
    <property type="entry name" value="MyrA_prd"/>
    <property type="match status" value="1"/>
</dbReference>
<reference evidence="5 6" key="1">
    <citation type="submission" date="2018-10" db="EMBL/GenBank/DDBJ databases">
        <title>Propionibacterium australiense Genome Sequencing and Assembly.</title>
        <authorList>
            <person name="Bernier A.-M."/>
            <person name="Bernard K."/>
        </authorList>
    </citation>
    <scope>NUCLEOTIDE SEQUENCE [LARGE SCALE GENOMIC DNA]</scope>
    <source>
        <strain evidence="5 6">NML98A078</strain>
    </source>
</reference>
<feature type="binding site" evidence="1">
    <location>
        <position position="47"/>
    </location>
    <ligand>
        <name>Zn(2+)</name>
        <dbReference type="ChEBI" id="CHEBI:29105"/>
    </ligand>
</feature>
<dbReference type="Gene3D" id="3.40.50.150">
    <property type="entry name" value="Vaccinia Virus protein VP39"/>
    <property type="match status" value="1"/>
</dbReference>
<organism evidence="5 6">
    <name type="scientific">Propionibacterium australiense</name>
    <dbReference type="NCBI Taxonomy" id="119981"/>
    <lineage>
        <taxon>Bacteria</taxon>
        <taxon>Bacillati</taxon>
        <taxon>Actinomycetota</taxon>
        <taxon>Actinomycetes</taxon>
        <taxon>Propionibacteriales</taxon>
        <taxon>Propionibacteriaceae</taxon>
        <taxon>Propionibacterium</taxon>
    </lineage>
</organism>
<dbReference type="EMBL" id="RCIW01000006">
    <property type="protein sequence ID" value="RLP11110.1"/>
    <property type="molecule type" value="Genomic_DNA"/>
</dbReference>
<feature type="domain" description="23S rRNA (guanine(745)-N(1))-methyltransferase N-terminal" evidence="4">
    <location>
        <begin position="24"/>
        <end position="63"/>
    </location>
</feature>
<evidence type="ECO:0000256" key="2">
    <source>
        <dbReference type="PIRSR" id="PIRSR018249-2"/>
    </source>
</evidence>
<sequence length="290" mass="29906">MSGQDNVPVAQRLEALRLASALLACPVCARRGTPDVPLALSGRTLRCTGGHVFDVARQGYVNLAGAAQPRNADTAQMLAARDRFLGSGVHEPLRAAIVEACGATPSSLVEAGAGTGWYLAGAAAAFPRATALALDVSVPALRRSAARGLASVVADSWVGLPLRSGSVDALLCVFAPRNAGEFARVLSPVGRLVVAAPTTAHLAGLRTRLGLLDVAGDKAERLTGQMCEAGLVPAGRRLVEFDALCTPEQLRDLVAMGPNAFHEHPEPGGPGVITVSVLVSVFTRTTRTSP</sequence>
<gene>
    <name evidence="5" type="ORF">D7U36_04875</name>
</gene>
<evidence type="ECO:0000256" key="1">
    <source>
        <dbReference type="PIRSR" id="PIRSR018249-1"/>
    </source>
</evidence>
<dbReference type="GO" id="GO:0008757">
    <property type="term" value="F:S-adenosylmethionine-dependent methyltransferase activity"/>
    <property type="evidence" value="ECO:0007669"/>
    <property type="project" value="InterPro"/>
</dbReference>
<feature type="binding site" evidence="1">
    <location>
        <position position="51"/>
    </location>
    <ligand>
        <name>Zn(2+)</name>
        <dbReference type="ChEBI" id="CHEBI:29105"/>
    </ligand>
</feature>
<comment type="caution">
    <text evidence="5">The sequence shown here is derived from an EMBL/GenBank/DDBJ whole genome shotgun (WGS) entry which is preliminary data.</text>
</comment>
<dbReference type="Proteomes" id="UP000279336">
    <property type="component" value="Unassembled WGS sequence"/>
</dbReference>
<evidence type="ECO:0000313" key="5">
    <source>
        <dbReference type="EMBL" id="RLP11110.1"/>
    </source>
</evidence>
<dbReference type="InterPro" id="IPR048647">
    <property type="entry name" value="RlmA_N"/>
</dbReference>
<keyword evidence="1" id="KW-0479">Metal-binding</keyword>
<dbReference type="SUPFAM" id="SSF53335">
    <property type="entry name" value="S-adenosyl-L-methionine-dependent methyltransferases"/>
    <property type="match status" value="1"/>
</dbReference>
<dbReference type="Pfam" id="PF08241">
    <property type="entry name" value="Methyltransf_11"/>
    <property type="match status" value="1"/>
</dbReference>
<dbReference type="InterPro" id="IPR013216">
    <property type="entry name" value="Methyltransf_11"/>
</dbReference>
<proteinExistence type="predicted"/>
<keyword evidence="2" id="KW-0949">S-adenosyl-L-methionine</keyword>
<feature type="binding site" evidence="2">
    <location>
        <begin position="115"/>
        <end position="116"/>
    </location>
    <ligand>
        <name>S-adenosyl-L-methionine</name>
        <dbReference type="ChEBI" id="CHEBI:59789"/>
    </ligand>
</feature>
<protein>
    <recommendedName>
        <fullName evidence="7">Ribosomal RNA large subunit methyltransferase A</fullName>
    </recommendedName>
</protein>
<feature type="domain" description="Methyltransferase type 11" evidence="3">
    <location>
        <begin position="110"/>
        <end position="193"/>
    </location>
</feature>
<evidence type="ECO:0000313" key="6">
    <source>
        <dbReference type="Proteomes" id="UP000279336"/>
    </source>
</evidence>
<dbReference type="Pfam" id="PF21302">
    <property type="entry name" value="Zn_ribbon_RlmA"/>
    <property type="match status" value="1"/>
</dbReference>
<evidence type="ECO:0000259" key="3">
    <source>
        <dbReference type="Pfam" id="PF08241"/>
    </source>
</evidence>
<accession>A0A8B3FML0</accession>
<dbReference type="GO" id="GO:0046872">
    <property type="term" value="F:metal ion binding"/>
    <property type="evidence" value="ECO:0007669"/>
    <property type="project" value="UniProtKB-KW"/>
</dbReference>
<evidence type="ECO:0000259" key="4">
    <source>
        <dbReference type="Pfam" id="PF21302"/>
    </source>
</evidence>
<evidence type="ECO:0008006" key="7">
    <source>
        <dbReference type="Google" id="ProtNLM"/>
    </source>
</evidence>
<name>A0A8B3FML0_9ACTN</name>
<dbReference type="RefSeq" id="WP_121588043.1">
    <property type="nucleotide sequence ID" value="NZ_RCIW01000006.1"/>
</dbReference>
<keyword evidence="1" id="KW-0862">Zinc</keyword>